<sequence>MGHQRIVAPVMGGQNFPDPSVIKVSDGWHAFSTNGGPGKSVHVQVAFTPDFKNWQFRGTKDAMPKLASWIDPKSPRVWAPDVNQLGDGSFIMYYTAALKSKTNLHCLGWAKSTGGVEGPYVDNSNQPWICPTNIGGAIDPSGYVDPQNRRWVVYKVDGNAIGHGGECGNTIPPIVPTPIMLQQVGQDGHTLIGSPQQLITNGALDGPYVEAPSLTKMGDKFFLFFSSQCFATPKYDVSYAIADNIKGPYTRHGPLFVTGSYGMTAPGGLDIAVNGNRAVWHGNYGSGRAMYTGTLKLNGNQIVATLSYLNRANDNAGNLKETCRPKATGSRRLKDGSAQEPPSSAWTKPGVPQARNLSNRRQMKFQQSVEVFGEMALNAASHNAAGEKTGPVSGQPPQPSDETKSAILDSSNQDPKGVNAPGQDGGDKNGEKKEKSERELAKEKAKAEKAAKLAAKQEKQKAQQAASAPKQKEKKKGQEKLPPYKEETPKGEKKILQPLDDEYHKAYIPSVVESAWYDWWEKEGFHHPEFAEDGNVKKPGSFVIPIPPPNVTGALHIGHALATSLQDALIRWNRMKGLTVLYVPGCDHAGISTQSVVENMLYNRRNGLTRHDLGREKFVNTVWEWKEEYHVKINKVLRRLGGSMDWSREAFTMDENLSAAVRQTFVQLHDEGLIYRANRLVNWCTRLTTALSNLEVDQKELEGSTKLDVPGYDKKIEFGCIWNFKYPIDGTEETIEVATTRPETMLGDSGVAVHPSDERYKHLLGKHVRHPFTKRLLPIFGDDTVEKDFGTGAVKITPAHDFNDFKRGKEHNLEFINILN</sequence>
<comment type="similarity">
    <text evidence="1 15">Belongs to the class-I aminoacyl-tRNA synthetase family.</text>
</comment>
<feature type="region of interest" description="Disordered" evidence="16">
    <location>
        <begin position="315"/>
        <end position="358"/>
    </location>
</feature>
<dbReference type="EMBL" id="QWIK01002629">
    <property type="protein sequence ID" value="RMX84577.1"/>
    <property type="molecule type" value="Genomic_DNA"/>
</dbReference>
<dbReference type="EC" id="6.1.1.9" evidence="3"/>
<dbReference type="InterPro" id="IPR009008">
    <property type="entry name" value="Val/Leu/Ile-tRNA-synth_edit"/>
</dbReference>
<dbReference type="InterPro" id="IPR002303">
    <property type="entry name" value="Valyl-tRNA_ligase"/>
</dbReference>
<feature type="non-terminal residue" evidence="19">
    <location>
        <position position="820"/>
    </location>
</feature>
<dbReference type="GO" id="GO:0004832">
    <property type="term" value="F:valine-tRNA ligase activity"/>
    <property type="evidence" value="ECO:0007669"/>
    <property type="project" value="UniProtKB-EC"/>
</dbReference>
<feature type="active site" description="Proton donor" evidence="13">
    <location>
        <position position="210"/>
    </location>
</feature>
<dbReference type="VEuPathDB" id="FungiDB:BTJ68_08908"/>
<dbReference type="FunFam" id="3.40.50.620:FF:000020">
    <property type="entry name" value="Valine--tRNA ligase, mitochondrial"/>
    <property type="match status" value="1"/>
</dbReference>
<dbReference type="SUPFAM" id="SSF50677">
    <property type="entry name" value="ValRS/IleRS/LeuRS editing domain"/>
    <property type="match status" value="1"/>
</dbReference>
<dbReference type="SUPFAM" id="SSF52374">
    <property type="entry name" value="Nucleotidylyl transferase"/>
    <property type="match status" value="1"/>
</dbReference>
<evidence type="ECO:0000313" key="20">
    <source>
        <dbReference type="Proteomes" id="UP000282582"/>
    </source>
</evidence>
<comment type="catalytic activity">
    <reaction evidence="12">
        <text>tRNA(Val) + L-valine + ATP = L-valyl-tRNA(Val) + AMP + diphosphate</text>
        <dbReference type="Rhea" id="RHEA:10704"/>
        <dbReference type="Rhea" id="RHEA-COMP:9672"/>
        <dbReference type="Rhea" id="RHEA-COMP:9708"/>
        <dbReference type="ChEBI" id="CHEBI:30616"/>
        <dbReference type="ChEBI" id="CHEBI:33019"/>
        <dbReference type="ChEBI" id="CHEBI:57762"/>
        <dbReference type="ChEBI" id="CHEBI:78442"/>
        <dbReference type="ChEBI" id="CHEBI:78537"/>
        <dbReference type="ChEBI" id="CHEBI:456215"/>
        <dbReference type="EC" id="6.1.1.9"/>
    </reaction>
</comment>
<evidence type="ECO:0000259" key="17">
    <source>
        <dbReference type="Pfam" id="PF00133"/>
    </source>
</evidence>
<keyword evidence="4 15" id="KW-0436">Ligase</keyword>
<evidence type="ECO:0000313" key="19">
    <source>
        <dbReference type="EMBL" id="RMX84577.1"/>
    </source>
</evidence>
<evidence type="ECO:0000256" key="1">
    <source>
        <dbReference type="ARBA" id="ARBA00005594"/>
    </source>
</evidence>
<dbReference type="AlphaFoldDB" id="A0A3M6X150"/>
<feature type="compositionally biased region" description="Basic and acidic residues" evidence="16">
    <location>
        <begin position="476"/>
        <end position="492"/>
    </location>
</feature>
<dbReference type="SUPFAM" id="SSF75005">
    <property type="entry name" value="Arabinanase/levansucrase/invertase"/>
    <property type="match status" value="1"/>
</dbReference>
<evidence type="ECO:0000256" key="12">
    <source>
        <dbReference type="ARBA" id="ARBA00047552"/>
    </source>
</evidence>
<evidence type="ECO:0000259" key="18">
    <source>
        <dbReference type="Pfam" id="PF13603"/>
    </source>
</evidence>
<evidence type="ECO:0000256" key="6">
    <source>
        <dbReference type="ARBA" id="ARBA00022801"/>
    </source>
</evidence>
<evidence type="ECO:0000256" key="10">
    <source>
        <dbReference type="ARBA" id="ARBA00023295"/>
    </source>
</evidence>
<evidence type="ECO:0000256" key="3">
    <source>
        <dbReference type="ARBA" id="ARBA00013169"/>
    </source>
</evidence>
<organism evidence="19 20">
    <name type="scientific">Hortaea werneckii</name>
    <name type="common">Black yeast</name>
    <name type="synonym">Cladosporium werneckii</name>
    <dbReference type="NCBI Taxonomy" id="91943"/>
    <lineage>
        <taxon>Eukaryota</taxon>
        <taxon>Fungi</taxon>
        <taxon>Dikarya</taxon>
        <taxon>Ascomycota</taxon>
        <taxon>Pezizomycotina</taxon>
        <taxon>Dothideomycetes</taxon>
        <taxon>Dothideomycetidae</taxon>
        <taxon>Mycosphaerellales</taxon>
        <taxon>Teratosphaeriaceae</taxon>
        <taxon>Hortaea</taxon>
    </lineage>
</organism>
<evidence type="ECO:0000256" key="9">
    <source>
        <dbReference type="ARBA" id="ARBA00023146"/>
    </source>
</evidence>
<keyword evidence="6" id="KW-0378">Hydrolase</keyword>
<dbReference type="GO" id="GO:0006438">
    <property type="term" value="P:valyl-tRNA aminoacylation"/>
    <property type="evidence" value="ECO:0007669"/>
    <property type="project" value="InterPro"/>
</dbReference>
<evidence type="ECO:0000256" key="11">
    <source>
        <dbReference type="ARBA" id="ARBA00029936"/>
    </source>
</evidence>
<dbReference type="Gene3D" id="3.40.50.620">
    <property type="entry name" value="HUPs"/>
    <property type="match status" value="1"/>
</dbReference>
<evidence type="ECO:0000256" key="7">
    <source>
        <dbReference type="ARBA" id="ARBA00022840"/>
    </source>
</evidence>
<keyword evidence="10" id="KW-0326">Glycosidase</keyword>
<keyword evidence="5 15" id="KW-0547">Nucleotide-binding</keyword>
<comment type="caution">
    <text evidence="19">The sequence shown here is derived from an EMBL/GenBank/DDBJ whole genome shotgun (WGS) entry which is preliminary data.</text>
</comment>
<dbReference type="InterPro" id="IPR002300">
    <property type="entry name" value="aa-tRNA-synth_Ia"/>
</dbReference>
<gene>
    <name evidence="19" type="ORF">D0868_15467</name>
</gene>
<dbReference type="CDD" id="cd08999">
    <property type="entry name" value="GH43_ABN-like"/>
    <property type="match status" value="1"/>
</dbReference>
<evidence type="ECO:0000256" key="16">
    <source>
        <dbReference type="SAM" id="MobiDB-lite"/>
    </source>
</evidence>
<proteinExistence type="inferred from homology"/>
<evidence type="ECO:0000256" key="13">
    <source>
        <dbReference type="PIRSR" id="PIRSR606710-1"/>
    </source>
</evidence>
<dbReference type="Pfam" id="PF00133">
    <property type="entry name" value="tRNA-synt_1"/>
    <property type="match status" value="1"/>
</dbReference>
<dbReference type="PANTHER" id="PTHR11946">
    <property type="entry name" value="VALYL-TRNA SYNTHETASES"/>
    <property type="match status" value="1"/>
</dbReference>
<dbReference type="GO" id="GO:0002161">
    <property type="term" value="F:aminoacyl-tRNA deacylase activity"/>
    <property type="evidence" value="ECO:0007669"/>
    <property type="project" value="InterPro"/>
</dbReference>
<evidence type="ECO:0000256" key="2">
    <source>
        <dbReference type="ARBA" id="ARBA00009865"/>
    </source>
</evidence>
<keyword evidence="9 15" id="KW-0030">Aminoacyl-tRNA synthetase</keyword>
<dbReference type="InterPro" id="IPR014729">
    <property type="entry name" value="Rossmann-like_a/b/a_fold"/>
</dbReference>
<keyword evidence="8 15" id="KW-0648">Protein biosynthesis</keyword>
<feature type="compositionally biased region" description="Basic and acidic residues" evidence="16">
    <location>
        <begin position="425"/>
        <end position="461"/>
    </location>
</feature>
<evidence type="ECO:0000256" key="8">
    <source>
        <dbReference type="ARBA" id="ARBA00022917"/>
    </source>
</evidence>
<evidence type="ECO:0000256" key="14">
    <source>
        <dbReference type="PIRSR" id="PIRSR606710-2"/>
    </source>
</evidence>
<dbReference type="GO" id="GO:0005524">
    <property type="term" value="F:ATP binding"/>
    <property type="evidence" value="ECO:0007669"/>
    <property type="project" value="UniProtKB-KW"/>
</dbReference>
<dbReference type="GO" id="GO:0005829">
    <property type="term" value="C:cytosol"/>
    <property type="evidence" value="ECO:0007669"/>
    <property type="project" value="TreeGrafter"/>
</dbReference>
<dbReference type="InterPro" id="IPR025709">
    <property type="entry name" value="Leu_tRNA-synth_edit"/>
</dbReference>
<dbReference type="PROSITE" id="PS00178">
    <property type="entry name" value="AA_TRNA_LIGASE_I"/>
    <property type="match status" value="1"/>
</dbReference>
<feature type="active site" description="Proton acceptor" evidence="13">
    <location>
        <position position="18"/>
    </location>
</feature>
<dbReference type="Gene3D" id="2.115.10.20">
    <property type="entry name" value="Glycosyl hydrolase domain, family 43"/>
    <property type="match status" value="1"/>
</dbReference>
<keyword evidence="7 15" id="KW-0067">ATP-binding</keyword>
<evidence type="ECO:0000256" key="5">
    <source>
        <dbReference type="ARBA" id="ARBA00022741"/>
    </source>
</evidence>
<evidence type="ECO:0000256" key="4">
    <source>
        <dbReference type="ARBA" id="ARBA00022598"/>
    </source>
</evidence>
<evidence type="ECO:0000256" key="15">
    <source>
        <dbReference type="RuleBase" id="RU363035"/>
    </source>
</evidence>
<dbReference type="GO" id="GO:0004553">
    <property type="term" value="F:hydrolase activity, hydrolyzing O-glycosyl compounds"/>
    <property type="evidence" value="ECO:0007669"/>
    <property type="project" value="InterPro"/>
</dbReference>
<accession>A0A3M6X150</accession>
<feature type="site" description="Important for catalytic activity, responsible for pKa modulation of the active site Glu and correct orientation of both the proton donor and substrate" evidence="14">
    <location>
        <position position="139"/>
    </location>
</feature>
<dbReference type="PANTHER" id="PTHR11946:SF109">
    <property type="entry name" value="VALINE--TRNA LIGASE"/>
    <property type="match status" value="1"/>
</dbReference>
<dbReference type="InterPro" id="IPR001412">
    <property type="entry name" value="aa-tRNA-synth_I_CS"/>
</dbReference>
<feature type="region of interest" description="Disordered" evidence="16">
    <location>
        <begin position="384"/>
        <end position="492"/>
    </location>
</feature>
<dbReference type="Proteomes" id="UP000282582">
    <property type="component" value="Unassembled WGS sequence"/>
</dbReference>
<feature type="domain" description="Leucyl-tRNA synthetase editing" evidence="18">
    <location>
        <begin position="765"/>
        <end position="818"/>
    </location>
</feature>
<protein>
    <recommendedName>
        <fullName evidence="3">valine--tRNA ligase</fullName>
        <ecNumber evidence="3">6.1.1.9</ecNumber>
    </recommendedName>
    <alternativeName>
        <fullName evidence="11">Valyl-tRNA synthetase</fullName>
    </alternativeName>
</protein>
<dbReference type="Gene3D" id="3.90.740.10">
    <property type="entry name" value="Valyl/Leucyl/Isoleucyl-tRNA synthetase, editing domain"/>
    <property type="match status" value="1"/>
</dbReference>
<dbReference type="PRINTS" id="PR00986">
    <property type="entry name" value="TRNASYNTHVAL"/>
</dbReference>
<dbReference type="Pfam" id="PF13603">
    <property type="entry name" value="tRNA-synt_1_2"/>
    <property type="match status" value="1"/>
</dbReference>
<dbReference type="InterPro" id="IPR006710">
    <property type="entry name" value="Glyco_hydro_43"/>
</dbReference>
<feature type="domain" description="Aminoacyl-tRNA synthetase class Ia" evidence="17">
    <location>
        <begin position="516"/>
        <end position="702"/>
    </location>
</feature>
<dbReference type="InterPro" id="IPR023296">
    <property type="entry name" value="Glyco_hydro_beta-prop_sf"/>
</dbReference>
<dbReference type="GO" id="GO:0005975">
    <property type="term" value="P:carbohydrate metabolic process"/>
    <property type="evidence" value="ECO:0007669"/>
    <property type="project" value="InterPro"/>
</dbReference>
<comment type="similarity">
    <text evidence="2">Belongs to the glycosyl hydrolase 43 family.</text>
</comment>
<dbReference type="Pfam" id="PF04616">
    <property type="entry name" value="Glyco_hydro_43"/>
    <property type="match status" value="1"/>
</dbReference>
<name>A0A3M6X150_HORWE</name>
<reference evidence="19 20" key="1">
    <citation type="journal article" date="2018" name="BMC Genomics">
        <title>Genomic evidence for intraspecific hybridization in a clonal and extremely halotolerant yeast.</title>
        <authorList>
            <person name="Gostincar C."/>
            <person name="Stajich J.E."/>
            <person name="Zupancic J."/>
            <person name="Zalar P."/>
            <person name="Gunde-Cimerman N."/>
        </authorList>
    </citation>
    <scope>NUCLEOTIDE SEQUENCE [LARGE SCALE GENOMIC DNA]</scope>
    <source>
        <strain evidence="19 20">EXF-6654</strain>
    </source>
</reference>